<dbReference type="Proteomes" id="UP001610444">
    <property type="component" value="Unassembled WGS sequence"/>
</dbReference>
<protein>
    <submittedName>
        <fullName evidence="2">Uncharacterized protein</fullName>
    </submittedName>
</protein>
<dbReference type="RefSeq" id="XP_070903202.1">
    <property type="nucleotide sequence ID" value="XM_071037190.1"/>
</dbReference>
<gene>
    <name evidence="2" type="ORF">BJX68DRAFT_179896</name>
</gene>
<organism evidence="2 3">
    <name type="scientific">Aspergillus pseudodeflectus</name>
    <dbReference type="NCBI Taxonomy" id="176178"/>
    <lineage>
        <taxon>Eukaryota</taxon>
        <taxon>Fungi</taxon>
        <taxon>Dikarya</taxon>
        <taxon>Ascomycota</taxon>
        <taxon>Pezizomycotina</taxon>
        <taxon>Eurotiomycetes</taxon>
        <taxon>Eurotiomycetidae</taxon>
        <taxon>Eurotiales</taxon>
        <taxon>Aspergillaceae</taxon>
        <taxon>Aspergillus</taxon>
        <taxon>Aspergillus subgen. Nidulantes</taxon>
    </lineage>
</organism>
<dbReference type="EMBL" id="JBFXLR010000006">
    <property type="protein sequence ID" value="KAL2857671.1"/>
    <property type="molecule type" value="Genomic_DNA"/>
</dbReference>
<sequence length="146" mass="17360">MGNDTTGQRVQRRNMGDERRVEVKLRREGEEKNDWARAEKRRDERETMQKSDCEWCMPDWREEEKDLDRRFNFYLVSRITVIPTEVQTLQLPNGFLGRGVDRHAHIIIYSVAVDASMVSSCTRRFNADGNALIKLFLLYPVYSYYF</sequence>
<feature type="compositionally biased region" description="Basic and acidic residues" evidence="1">
    <location>
        <begin position="14"/>
        <end position="24"/>
    </location>
</feature>
<feature type="region of interest" description="Disordered" evidence="1">
    <location>
        <begin position="1"/>
        <end position="24"/>
    </location>
</feature>
<comment type="caution">
    <text evidence="2">The sequence shown here is derived from an EMBL/GenBank/DDBJ whole genome shotgun (WGS) entry which is preliminary data.</text>
</comment>
<name>A0ABR4KZG4_9EURO</name>
<keyword evidence="3" id="KW-1185">Reference proteome</keyword>
<evidence type="ECO:0000313" key="2">
    <source>
        <dbReference type="EMBL" id="KAL2857671.1"/>
    </source>
</evidence>
<reference evidence="2 3" key="1">
    <citation type="submission" date="2024-07" db="EMBL/GenBank/DDBJ databases">
        <title>Section-level genome sequencing and comparative genomics of Aspergillus sections Usti and Cavernicolus.</title>
        <authorList>
            <consortium name="Lawrence Berkeley National Laboratory"/>
            <person name="Nybo J.L."/>
            <person name="Vesth T.C."/>
            <person name="Theobald S."/>
            <person name="Frisvad J.C."/>
            <person name="Larsen T.O."/>
            <person name="Kjaerboelling I."/>
            <person name="Rothschild-Mancinelli K."/>
            <person name="Lyhne E.K."/>
            <person name="Kogle M.E."/>
            <person name="Barry K."/>
            <person name="Clum A."/>
            <person name="Na H."/>
            <person name="Ledsgaard L."/>
            <person name="Lin J."/>
            <person name="Lipzen A."/>
            <person name="Kuo A."/>
            <person name="Riley R."/>
            <person name="Mondo S."/>
            <person name="LaButti K."/>
            <person name="Haridas S."/>
            <person name="Pangalinan J."/>
            <person name="Salamov A.A."/>
            <person name="Simmons B.A."/>
            <person name="Magnuson J.K."/>
            <person name="Chen J."/>
            <person name="Drula E."/>
            <person name="Henrissat B."/>
            <person name="Wiebenga A."/>
            <person name="Lubbers R.J."/>
            <person name="Gomes A.C."/>
            <person name="Macurrencykelacurrency M.R."/>
            <person name="Stajich J."/>
            <person name="Grigoriev I.V."/>
            <person name="Mortensen U.H."/>
            <person name="De vries R.P."/>
            <person name="Baker S.E."/>
            <person name="Andersen M.R."/>
        </authorList>
    </citation>
    <scope>NUCLEOTIDE SEQUENCE [LARGE SCALE GENOMIC DNA]</scope>
    <source>
        <strain evidence="2 3">CBS 756.74</strain>
    </source>
</reference>
<accession>A0ABR4KZG4</accession>
<proteinExistence type="predicted"/>
<evidence type="ECO:0000313" key="3">
    <source>
        <dbReference type="Proteomes" id="UP001610444"/>
    </source>
</evidence>
<evidence type="ECO:0000256" key="1">
    <source>
        <dbReference type="SAM" id="MobiDB-lite"/>
    </source>
</evidence>
<dbReference type="GeneID" id="98152354"/>